<accession>M1DL86</accession>
<feature type="compositionally biased region" description="Basic and acidic residues" evidence="1">
    <location>
        <begin position="215"/>
        <end position="224"/>
    </location>
</feature>
<evidence type="ECO:0000313" key="2">
    <source>
        <dbReference type="EnsemblPlants" id="PGSC0003DMT400090814"/>
    </source>
</evidence>
<proteinExistence type="predicted"/>
<name>M1DL86_SOLTU</name>
<dbReference type="Proteomes" id="UP000011115">
    <property type="component" value="Unassembled WGS sequence"/>
</dbReference>
<keyword evidence="3" id="KW-1185">Reference proteome</keyword>
<dbReference type="EnsemblPlants" id="PGSC0003DMT400090814">
    <property type="protein sequence ID" value="PGSC0003DMT400090814"/>
    <property type="gene ID" value="PGSC0003DMG400040385"/>
</dbReference>
<reference evidence="3" key="1">
    <citation type="journal article" date="2011" name="Nature">
        <title>Genome sequence and analysis of the tuber crop potato.</title>
        <authorList>
            <consortium name="The Potato Genome Sequencing Consortium"/>
        </authorList>
    </citation>
    <scope>NUCLEOTIDE SEQUENCE [LARGE SCALE GENOMIC DNA]</scope>
    <source>
        <strain evidence="3">cv. DM1-3 516 R44</strain>
    </source>
</reference>
<sequence>MEFVTKFRFSASRSRLDRFPISSSAESVIMPPRRANVRNANANTIPLVLDHEVKNEKFQNAIQLLAQTSIVPLESVAVKDSLTYEDVPVEILDRQVRRLRIRSRFSQGGTHEHHPRTVGGPTVRPAGPWFMSANSPRTQLEIQPSIEPRPDLQFVGQVTDRGSCPWIDAPKAHLQSQLTVDQHGMSFDARLLKSDLRVKSYASFNEALSGRLDRRLQSTDRRLNDGPSVPSISHSDNN</sequence>
<evidence type="ECO:0000313" key="3">
    <source>
        <dbReference type="Proteomes" id="UP000011115"/>
    </source>
</evidence>
<dbReference type="AlphaFoldDB" id="M1DL86"/>
<dbReference type="HOGENOM" id="CLU_1167600_0_0_1"/>
<feature type="region of interest" description="Disordered" evidence="1">
    <location>
        <begin position="215"/>
        <end position="238"/>
    </location>
</feature>
<dbReference type="InParanoid" id="M1DL86"/>
<protein>
    <submittedName>
        <fullName evidence="2">Uncharacterized protein</fullName>
    </submittedName>
</protein>
<evidence type="ECO:0000256" key="1">
    <source>
        <dbReference type="SAM" id="MobiDB-lite"/>
    </source>
</evidence>
<dbReference type="Gramene" id="PGSC0003DMT400090814">
    <property type="protein sequence ID" value="PGSC0003DMT400090814"/>
    <property type="gene ID" value="PGSC0003DMG400040385"/>
</dbReference>
<organism evidence="2 3">
    <name type="scientific">Solanum tuberosum</name>
    <name type="common">Potato</name>
    <dbReference type="NCBI Taxonomy" id="4113"/>
    <lineage>
        <taxon>Eukaryota</taxon>
        <taxon>Viridiplantae</taxon>
        <taxon>Streptophyta</taxon>
        <taxon>Embryophyta</taxon>
        <taxon>Tracheophyta</taxon>
        <taxon>Spermatophyta</taxon>
        <taxon>Magnoliopsida</taxon>
        <taxon>eudicotyledons</taxon>
        <taxon>Gunneridae</taxon>
        <taxon>Pentapetalae</taxon>
        <taxon>asterids</taxon>
        <taxon>lamiids</taxon>
        <taxon>Solanales</taxon>
        <taxon>Solanaceae</taxon>
        <taxon>Solanoideae</taxon>
        <taxon>Solaneae</taxon>
        <taxon>Solanum</taxon>
    </lineage>
</organism>
<reference evidence="2" key="2">
    <citation type="submission" date="2015-06" db="UniProtKB">
        <authorList>
            <consortium name="EnsemblPlants"/>
        </authorList>
    </citation>
    <scope>IDENTIFICATION</scope>
    <source>
        <strain evidence="2">DM1-3 516 R44</strain>
    </source>
</reference>
<dbReference type="PaxDb" id="4113-PGSC0003DMT400090814"/>